<dbReference type="Proteomes" id="UP000242414">
    <property type="component" value="Unassembled WGS sequence"/>
</dbReference>
<dbReference type="AlphaFoldDB" id="A0A1X0RHR5"/>
<name>A0A1X0RHR5_RHIZD</name>
<reference evidence="2" key="1">
    <citation type="journal article" date="2016" name="Proc. Natl. Acad. Sci. U.S.A.">
        <title>Lipid metabolic changes in an early divergent fungus govern the establishment of a mutualistic symbiosis with endobacteria.</title>
        <authorList>
            <person name="Lastovetsky O.A."/>
            <person name="Gaspar M.L."/>
            <person name="Mondo S.J."/>
            <person name="LaButti K.M."/>
            <person name="Sandor L."/>
            <person name="Grigoriev I.V."/>
            <person name="Henry S.A."/>
            <person name="Pawlowska T.E."/>
        </authorList>
    </citation>
    <scope>NUCLEOTIDE SEQUENCE [LARGE SCALE GENOMIC DNA]</scope>
    <source>
        <strain evidence="2">ATCC 52814</strain>
    </source>
</reference>
<proteinExistence type="predicted"/>
<dbReference type="EMBL" id="KV921856">
    <property type="protein sequence ID" value="ORE11603.1"/>
    <property type="molecule type" value="Genomic_DNA"/>
</dbReference>
<evidence type="ECO:0000313" key="2">
    <source>
        <dbReference type="EMBL" id="ORE11603.1"/>
    </source>
</evidence>
<evidence type="ECO:0000256" key="1">
    <source>
        <dbReference type="SAM" id="MobiDB-lite"/>
    </source>
</evidence>
<sequence length="102" mass="11715">MPNNVNTPSNLENFPHPPAERAGGMRISQPNPNRTHLEEKSHDESDEKKEKDRLDKIDLDQRRQQDLHNHTAAFQANVPRNAGKNPQKQAQNQETQPRALNH</sequence>
<organism evidence="2">
    <name type="scientific">Rhizopus microsporus var. microsporus</name>
    <dbReference type="NCBI Taxonomy" id="86635"/>
    <lineage>
        <taxon>Eukaryota</taxon>
        <taxon>Fungi</taxon>
        <taxon>Fungi incertae sedis</taxon>
        <taxon>Mucoromycota</taxon>
        <taxon>Mucoromycotina</taxon>
        <taxon>Mucoromycetes</taxon>
        <taxon>Mucorales</taxon>
        <taxon>Mucorineae</taxon>
        <taxon>Rhizopodaceae</taxon>
        <taxon>Rhizopus</taxon>
    </lineage>
</organism>
<feature type="compositionally biased region" description="Polar residues" evidence="1">
    <location>
        <begin position="1"/>
        <end position="12"/>
    </location>
</feature>
<accession>A0A1X0RHR5</accession>
<feature type="compositionally biased region" description="Basic and acidic residues" evidence="1">
    <location>
        <begin position="35"/>
        <end position="69"/>
    </location>
</feature>
<dbReference type="OrthoDB" id="2252527at2759"/>
<gene>
    <name evidence="2" type="ORF">BCV72DRAFT_94852</name>
</gene>
<feature type="compositionally biased region" description="Polar residues" evidence="1">
    <location>
        <begin position="84"/>
        <end position="102"/>
    </location>
</feature>
<protein>
    <submittedName>
        <fullName evidence="2">Uncharacterized protein</fullName>
    </submittedName>
</protein>
<dbReference type="VEuPathDB" id="FungiDB:BCV72DRAFT_94852"/>
<feature type="region of interest" description="Disordered" evidence="1">
    <location>
        <begin position="1"/>
        <end position="102"/>
    </location>
</feature>